<organism evidence="11">
    <name type="scientific">Sesamum calycinum</name>
    <dbReference type="NCBI Taxonomy" id="2727403"/>
    <lineage>
        <taxon>Eukaryota</taxon>
        <taxon>Viridiplantae</taxon>
        <taxon>Streptophyta</taxon>
        <taxon>Embryophyta</taxon>
        <taxon>Tracheophyta</taxon>
        <taxon>Spermatophyta</taxon>
        <taxon>Magnoliopsida</taxon>
        <taxon>eudicotyledons</taxon>
        <taxon>Gunneridae</taxon>
        <taxon>Pentapetalae</taxon>
        <taxon>asterids</taxon>
        <taxon>lamiids</taxon>
        <taxon>Lamiales</taxon>
        <taxon>Pedaliaceae</taxon>
        <taxon>Sesamum</taxon>
    </lineage>
</organism>
<keyword evidence="5" id="KW-0067">ATP-binding</keyword>
<sequence length="427" mass="46564">MRRALRAHAERRNAEAGRGCPLPSRNASAGSEIVGETHGGRLASRGRPLRDARACVPRASANMGILDRRAQGHAVPRRDAFRCRASELQCRRHATDSRFPNYEKVKSSLLNFQGAPETIQERLVDVPSWYVNTYKKHTRQGSRVLALAYKSLPEMTVSEARSLDRETVESDLTFAGFAVFNCPIRADSATVLSELRGSSHDLVMITGDQALTACHVARQVNIISKPALILGRAKGNEGYEWVSPDETYTTAYRENEVDALSEAHDLCIGGDCMEMLQQTSSNLKVIPYVKVFARVAPEQKELIITTFKSVGRVTLMCGDGTNDVGALKQAHVGVALLNAIPPTTNQKSASQASSKSETEKAAKSNKLRSTSGNGENPSKSRAVSKLESTSNQAANHHLTAAEMQRQKLKKLMAELNEDGDGRLCSSC</sequence>
<name>A0AAW2SGH6_9LAMI</name>
<dbReference type="GO" id="GO:0006874">
    <property type="term" value="P:intracellular calcium ion homeostasis"/>
    <property type="evidence" value="ECO:0007669"/>
    <property type="project" value="TreeGrafter"/>
</dbReference>
<dbReference type="PROSITE" id="PS01229">
    <property type="entry name" value="COF_2"/>
    <property type="match status" value="1"/>
</dbReference>
<comment type="subcellular location">
    <subcellularLocation>
        <location evidence="1">Membrane</location>
        <topology evidence="1">Multi-pass membrane protein</topology>
    </subcellularLocation>
</comment>
<proteinExistence type="predicted"/>
<dbReference type="GO" id="GO:0019829">
    <property type="term" value="F:ATPase-coupled monoatomic cation transmembrane transporter activity"/>
    <property type="evidence" value="ECO:0007669"/>
    <property type="project" value="TreeGrafter"/>
</dbReference>
<dbReference type="GO" id="GO:0046872">
    <property type="term" value="F:metal ion binding"/>
    <property type="evidence" value="ECO:0007669"/>
    <property type="project" value="UniProtKB-KW"/>
</dbReference>
<dbReference type="InterPro" id="IPR023299">
    <property type="entry name" value="ATPase_P-typ_cyto_dom_N"/>
</dbReference>
<dbReference type="Gene3D" id="3.40.50.1000">
    <property type="entry name" value="HAD superfamily/HAD-like"/>
    <property type="match status" value="1"/>
</dbReference>
<dbReference type="InterPro" id="IPR001757">
    <property type="entry name" value="P_typ_ATPase"/>
</dbReference>
<evidence type="ECO:0000256" key="4">
    <source>
        <dbReference type="ARBA" id="ARBA00022741"/>
    </source>
</evidence>
<comment type="caution">
    <text evidence="11">The sequence shown here is derived from an EMBL/GenBank/DDBJ whole genome shotgun (WGS) entry which is preliminary data.</text>
</comment>
<keyword evidence="3" id="KW-0479">Metal-binding</keyword>
<evidence type="ECO:0000256" key="3">
    <source>
        <dbReference type="ARBA" id="ARBA00022723"/>
    </source>
</evidence>
<dbReference type="GO" id="GO:0016887">
    <property type="term" value="F:ATP hydrolysis activity"/>
    <property type="evidence" value="ECO:0007669"/>
    <property type="project" value="InterPro"/>
</dbReference>
<keyword evidence="8" id="KW-1133">Transmembrane helix</keyword>
<keyword evidence="2" id="KW-0812">Transmembrane</keyword>
<dbReference type="PANTHER" id="PTHR45630:SF7">
    <property type="entry name" value="ENDOPLASMIC RETICULUM TRANSMEMBRANE HELIX TRANSLOCASE"/>
    <property type="match status" value="1"/>
</dbReference>
<feature type="region of interest" description="Disordered" evidence="10">
    <location>
        <begin position="1"/>
        <end position="32"/>
    </location>
</feature>
<dbReference type="FunFam" id="3.40.50.1000:FF:000109">
    <property type="entry name" value="Cation-transporting ATPase"/>
    <property type="match status" value="1"/>
</dbReference>
<evidence type="ECO:0000256" key="6">
    <source>
        <dbReference type="ARBA" id="ARBA00022842"/>
    </source>
</evidence>
<dbReference type="NCBIfam" id="TIGR01494">
    <property type="entry name" value="ATPase_P-type"/>
    <property type="match status" value="1"/>
</dbReference>
<feature type="region of interest" description="Disordered" evidence="10">
    <location>
        <begin position="343"/>
        <end position="405"/>
    </location>
</feature>
<dbReference type="PRINTS" id="PR00119">
    <property type="entry name" value="CATATPASE"/>
</dbReference>
<reference evidence="11" key="1">
    <citation type="submission" date="2020-06" db="EMBL/GenBank/DDBJ databases">
        <authorList>
            <person name="Li T."/>
            <person name="Hu X."/>
            <person name="Zhang T."/>
            <person name="Song X."/>
            <person name="Zhang H."/>
            <person name="Dai N."/>
            <person name="Sheng W."/>
            <person name="Hou X."/>
            <person name="Wei L."/>
        </authorList>
    </citation>
    <scope>NUCLEOTIDE SEQUENCE</scope>
    <source>
        <strain evidence="11">KEN8</strain>
        <tissue evidence="11">Leaf</tissue>
    </source>
</reference>
<evidence type="ECO:0000313" key="11">
    <source>
        <dbReference type="EMBL" id="KAL0391170.1"/>
    </source>
</evidence>
<dbReference type="GO" id="GO:0005789">
    <property type="term" value="C:endoplasmic reticulum membrane"/>
    <property type="evidence" value="ECO:0007669"/>
    <property type="project" value="TreeGrafter"/>
</dbReference>
<keyword evidence="9" id="KW-0472">Membrane</keyword>
<evidence type="ECO:0000256" key="7">
    <source>
        <dbReference type="ARBA" id="ARBA00022967"/>
    </source>
</evidence>
<evidence type="ECO:0000256" key="2">
    <source>
        <dbReference type="ARBA" id="ARBA00022692"/>
    </source>
</evidence>
<dbReference type="InterPro" id="IPR023214">
    <property type="entry name" value="HAD_sf"/>
</dbReference>
<dbReference type="GO" id="GO:0005524">
    <property type="term" value="F:ATP binding"/>
    <property type="evidence" value="ECO:0007669"/>
    <property type="project" value="UniProtKB-KW"/>
</dbReference>
<dbReference type="InterPro" id="IPR006544">
    <property type="entry name" value="P-type_TPase_V"/>
</dbReference>
<dbReference type="GO" id="GO:0015662">
    <property type="term" value="F:P-type ion transporter activity"/>
    <property type="evidence" value="ECO:0007669"/>
    <property type="project" value="TreeGrafter"/>
</dbReference>
<feature type="compositionally biased region" description="Polar residues" evidence="10">
    <location>
        <begin position="367"/>
        <end position="394"/>
    </location>
</feature>
<keyword evidence="7" id="KW-1278">Translocase</keyword>
<reference evidence="11" key="2">
    <citation type="journal article" date="2024" name="Plant">
        <title>Genomic evolution and insights into agronomic trait innovations of Sesamum species.</title>
        <authorList>
            <person name="Miao H."/>
            <person name="Wang L."/>
            <person name="Qu L."/>
            <person name="Liu H."/>
            <person name="Sun Y."/>
            <person name="Le M."/>
            <person name="Wang Q."/>
            <person name="Wei S."/>
            <person name="Zheng Y."/>
            <person name="Lin W."/>
            <person name="Duan Y."/>
            <person name="Cao H."/>
            <person name="Xiong S."/>
            <person name="Wang X."/>
            <person name="Wei L."/>
            <person name="Li C."/>
            <person name="Ma Q."/>
            <person name="Ju M."/>
            <person name="Zhao R."/>
            <person name="Li G."/>
            <person name="Mu C."/>
            <person name="Tian Q."/>
            <person name="Mei H."/>
            <person name="Zhang T."/>
            <person name="Gao T."/>
            <person name="Zhang H."/>
        </authorList>
    </citation>
    <scope>NUCLEOTIDE SEQUENCE</scope>
    <source>
        <strain evidence="11">KEN8</strain>
    </source>
</reference>
<evidence type="ECO:0000256" key="8">
    <source>
        <dbReference type="ARBA" id="ARBA00022989"/>
    </source>
</evidence>
<evidence type="ECO:0000256" key="1">
    <source>
        <dbReference type="ARBA" id="ARBA00004141"/>
    </source>
</evidence>
<dbReference type="PANTHER" id="PTHR45630">
    <property type="entry name" value="CATION-TRANSPORTING ATPASE-RELATED"/>
    <property type="match status" value="1"/>
</dbReference>
<feature type="compositionally biased region" description="Low complexity" evidence="10">
    <location>
        <begin position="344"/>
        <end position="355"/>
    </location>
</feature>
<dbReference type="EMBL" id="JACGWM010000002">
    <property type="protein sequence ID" value="KAL0391170.1"/>
    <property type="molecule type" value="Genomic_DNA"/>
</dbReference>
<dbReference type="Gene3D" id="3.40.1110.10">
    <property type="entry name" value="Calcium-transporting ATPase, cytoplasmic domain N"/>
    <property type="match status" value="1"/>
</dbReference>
<keyword evidence="6" id="KW-0460">Magnesium</keyword>
<protein>
    <submittedName>
        <fullName evidence="11">Manganese-transporting ATPase PDR2</fullName>
    </submittedName>
</protein>
<dbReference type="SUPFAM" id="SSF56784">
    <property type="entry name" value="HAD-like"/>
    <property type="match status" value="1"/>
</dbReference>
<gene>
    <name evidence="11" type="ORF">Scaly_0474100</name>
</gene>
<evidence type="ECO:0000256" key="9">
    <source>
        <dbReference type="ARBA" id="ARBA00023136"/>
    </source>
</evidence>
<dbReference type="InterPro" id="IPR036412">
    <property type="entry name" value="HAD-like_sf"/>
</dbReference>
<keyword evidence="4" id="KW-0547">Nucleotide-binding</keyword>
<dbReference type="SUPFAM" id="SSF81660">
    <property type="entry name" value="Metal cation-transporting ATPase, ATP-binding domain N"/>
    <property type="match status" value="1"/>
</dbReference>
<evidence type="ECO:0000256" key="5">
    <source>
        <dbReference type="ARBA" id="ARBA00022840"/>
    </source>
</evidence>
<evidence type="ECO:0000256" key="10">
    <source>
        <dbReference type="SAM" id="MobiDB-lite"/>
    </source>
</evidence>
<accession>A0AAW2SGH6</accession>
<dbReference type="AlphaFoldDB" id="A0AAW2SGH6"/>